<reference evidence="6 7" key="1">
    <citation type="submission" date="2020-05" db="EMBL/GenBank/DDBJ databases">
        <title>Complete genome of Desulfobulbus oligotrophicus.</title>
        <authorList>
            <person name="Podar M."/>
        </authorList>
    </citation>
    <scope>NUCLEOTIDE SEQUENCE [LARGE SCALE GENOMIC DNA]</scope>
    <source>
        <strain evidence="6 7">Prop6</strain>
    </source>
</reference>
<keyword evidence="4" id="KW-0411">Iron-sulfur</keyword>
<dbReference type="InterPro" id="IPR050572">
    <property type="entry name" value="Fe-S_Ferredoxin"/>
</dbReference>
<dbReference type="InterPro" id="IPR017900">
    <property type="entry name" value="4Fe4S_Fe_S_CS"/>
</dbReference>
<dbReference type="SUPFAM" id="SSF54862">
    <property type="entry name" value="4Fe-4S ferredoxins"/>
    <property type="match status" value="1"/>
</dbReference>
<name>A0A7T5VDM9_9BACT</name>
<dbReference type="RefSeq" id="WP_199261642.1">
    <property type="nucleotide sequence ID" value="NZ_CP054140.1"/>
</dbReference>
<dbReference type="PROSITE" id="PS51379">
    <property type="entry name" value="4FE4S_FER_2"/>
    <property type="match status" value="2"/>
</dbReference>
<evidence type="ECO:0000313" key="7">
    <source>
        <dbReference type="Proteomes" id="UP000596092"/>
    </source>
</evidence>
<dbReference type="AlphaFoldDB" id="A0A7T5VDM9"/>
<proteinExistence type="predicted"/>
<sequence length="91" mass="10518">MTFWRVPLDAQEIQVTRGMVTIIEDRCKGCGYCIEFCPRHILQFSGHFNRKGYHPPVVTKSEECVNCHFCEIICPEFAIFSVEFEPDTAKS</sequence>
<dbReference type="Gene3D" id="3.30.70.20">
    <property type="match status" value="1"/>
</dbReference>
<protein>
    <submittedName>
        <fullName evidence="6">Ferredoxin family protein</fullName>
    </submittedName>
</protein>
<evidence type="ECO:0000256" key="1">
    <source>
        <dbReference type="ARBA" id="ARBA00022485"/>
    </source>
</evidence>
<dbReference type="GO" id="GO:0046872">
    <property type="term" value="F:metal ion binding"/>
    <property type="evidence" value="ECO:0007669"/>
    <property type="project" value="UniProtKB-KW"/>
</dbReference>
<evidence type="ECO:0000256" key="2">
    <source>
        <dbReference type="ARBA" id="ARBA00022723"/>
    </source>
</evidence>
<gene>
    <name evidence="6" type="ORF">HP555_08850</name>
</gene>
<dbReference type="PROSITE" id="PS00198">
    <property type="entry name" value="4FE4S_FER_1"/>
    <property type="match status" value="2"/>
</dbReference>
<dbReference type="KEGG" id="dog:HP555_08850"/>
<dbReference type="Proteomes" id="UP000596092">
    <property type="component" value="Chromosome"/>
</dbReference>
<feature type="domain" description="4Fe-4S ferredoxin-type" evidence="5">
    <location>
        <begin position="18"/>
        <end position="47"/>
    </location>
</feature>
<dbReference type="GO" id="GO:0051539">
    <property type="term" value="F:4 iron, 4 sulfur cluster binding"/>
    <property type="evidence" value="ECO:0007669"/>
    <property type="project" value="UniProtKB-KW"/>
</dbReference>
<evidence type="ECO:0000259" key="5">
    <source>
        <dbReference type="PROSITE" id="PS51379"/>
    </source>
</evidence>
<dbReference type="InterPro" id="IPR017896">
    <property type="entry name" value="4Fe4S_Fe-S-bd"/>
</dbReference>
<feature type="domain" description="4Fe-4S ferredoxin-type" evidence="5">
    <location>
        <begin position="54"/>
        <end position="85"/>
    </location>
</feature>
<keyword evidence="7" id="KW-1185">Reference proteome</keyword>
<keyword evidence="2" id="KW-0479">Metal-binding</keyword>
<dbReference type="Pfam" id="PF12838">
    <property type="entry name" value="Fer4_7"/>
    <property type="match status" value="1"/>
</dbReference>
<keyword evidence="3" id="KW-0408">Iron</keyword>
<dbReference type="PANTHER" id="PTHR43687:SF4">
    <property type="entry name" value="BLR5484 PROTEIN"/>
    <property type="match status" value="1"/>
</dbReference>
<dbReference type="EMBL" id="CP054140">
    <property type="protein sequence ID" value="QQG65967.1"/>
    <property type="molecule type" value="Genomic_DNA"/>
</dbReference>
<accession>A0A7T5VDM9</accession>
<evidence type="ECO:0000313" key="6">
    <source>
        <dbReference type="EMBL" id="QQG65967.1"/>
    </source>
</evidence>
<keyword evidence="1" id="KW-0004">4Fe-4S</keyword>
<evidence type="ECO:0000256" key="3">
    <source>
        <dbReference type="ARBA" id="ARBA00023004"/>
    </source>
</evidence>
<organism evidence="6 7">
    <name type="scientific">Desulfobulbus oligotrophicus</name>
    <dbReference type="NCBI Taxonomy" id="1909699"/>
    <lineage>
        <taxon>Bacteria</taxon>
        <taxon>Pseudomonadati</taxon>
        <taxon>Thermodesulfobacteriota</taxon>
        <taxon>Desulfobulbia</taxon>
        <taxon>Desulfobulbales</taxon>
        <taxon>Desulfobulbaceae</taxon>
        <taxon>Desulfobulbus</taxon>
    </lineage>
</organism>
<evidence type="ECO:0000256" key="4">
    <source>
        <dbReference type="ARBA" id="ARBA00023014"/>
    </source>
</evidence>
<dbReference type="PANTHER" id="PTHR43687">
    <property type="entry name" value="ADENYLYLSULFATE REDUCTASE, BETA SUBUNIT"/>
    <property type="match status" value="1"/>
</dbReference>